<sequence>MDETEIRIKVVNGGVAADDVHAALSAAGAPLAAEFMDQAFTRLGSLAGTHDVKDVIPLLVEQIRGLVFDIAGALARLEMGQAGEDGRVINFVLEEVGSDEDH</sequence>
<dbReference type="Proteomes" id="UP000244754">
    <property type="component" value="Chromosome"/>
</dbReference>
<dbReference type="KEGG" id="clia:C3E79_09990"/>
<keyword evidence="2" id="KW-1185">Reference proteome</keyword>
<evidence type="ECO:0000313" key="1">
    <source>
        <dbReference type="EMBL" id="AWB84760.1"/>
    </source>
</evidence>
<evidence type="ECO:0000313" key="2">
    <source>
        <dbReference type="Proteomes" id="UP000244754"/>
    </source>
</evidence>
<gene>
    <name evidence="1" type="ORF">C3E79_09990</name>
</gene>
<name>A0A2S0WG75_9CORY</name>
<dbReference type="AlphaFoldDB" id="A0A2S0WG75"/>
<proteinExistence type="predicted"/>
<dbReference type="RefSeq" id="WP_108404768.1">
    <property type="nucleotide sequence ID" value="NZ_CP026948.1"/>
</dbReference>
<dbReference type="EMBL" id="CP026948">
    <property type="protein sequence ID" value="AWB84760.1"/>
    <property type="molecule type" value="Genomic_DNA"/>
</dbReference>
<accession>A0A2S0WG75</accession>
<protein>
    <submittedName>
        <fullName evidence="1">Uncharacterized protein</fullName>
    </submittedName>
</protein>
<reference evidence="2" key="1">
    <citation type="submission" date="2018-01" db="EMBL/GenBank/DDBJ databases">
        <authorList>
            <person name="Li J."/>
        </authorList>
    </citation>
    <scope>NUCLEOTIDE SEQUENCE [LARGE SCALE GENOMIC DNA]</scope>
    <source>
        <strain evidence="2">2184</strain>
    </source>
</reference>
<organism evidence="1 2">
    <name type="scientific">Corynebacterium liangguodongii</name>
    <dbReference type="NCBI Taxonomy" id="2079535"/>
    <lineage>
        <taxon>Bacteria</taxon>
        <taxon>Bacillati</taxon>
        <taxon>Actinomycetota</taxon>
        <taxon>Actinomycetes</taxon>
        <taxon>Mycobacteriales</taxon>
        <taxon>Corynebacteriaceae</taxon>
        <taxon>Corynebacterium</taxon>
    </lineage>
</organism>